<gene>
    <name evidence="2" type="ORF">BaRGS_00023112</name>
    <name evidence="1" type="ORF">BaRGS_00033864</name>
</gene>
<dbReference type="AlphaFoldDB" id="A0ABD0JIW4"/>
<dbReference type="Proteomes" id="UP001519460">
    <property type="component" value="Unassembled WGS sequence"/>
</dbReference>
<comment type="caution">
    <text evidence="1">The sequence shown here is derived from an EMBL/GenBank/DDBJ whole genome shotgun (WGS) entry which is preliminary data.</text>
</comment>
<reference evidence="1" key="1">
    <citation type="submission" date="2020-09" db="EMBL/GenBank/DDBJ databases">
        <authorList>
            <person name="Won Y."/>
        </authorList>
    </citation>
    <scope>NUCLEOTIDE SEQUENCE</scope>
    <source>
        <strain evidence="1">Wonlab-2016</strain>
        <tissue evidence="1">Foot muscle</tissue>
    </source>
</reference>
<evidence type="ECO:0000313" key="3">
    <source>
        <dbReference type="Proteomes" id="UP001519460"/>
    </source>
</evidence>
<protein>
    <submittedName>
        <fullName evidence="1">Uncharacterized protein</fullName>
    </submittedName>
</protein>
<dbReference type="EMBL" id="JACVVK020000421">
    <property type="protein sequence ID" value="KAK7474909.1"/>
    <property type="molecule type" value="Genomic_DNA"/>
</dbReference>
<evidence type="ECO:0000313" key="1">
    <source>
        <dbReference type="EMBL" id="KAK7474909.1"/>
    </source>
</evidence>
<reference evidence="1 3" key="2">
    <citation type="journal article" date="2023" name="Sci. Data">
        <title>Genome assembly of the Korean intertidal mud-creeper Batillaria attramentaria.</title>
        <authorList>
            <person name="Patra A.K."/>
            <person name="Ho P.T."/>
            <person name="Jun S."/>
            <person name="Lee S.J."/>
            <person name="Kim Y."/>
            <person name="Won Y.J."/>
        </authorList>
    </citation>
    <scope>NUCLEOTIDE SEQUENCE [LARGE SCALE GENOMIC DNA]</scope>
    <source>
        <strain evidence="1">Wonlab-2016</strain>
    </source>
</reference>
<proteinExistence type="predicted"/>
<dbReference type="EMBL" id="JACVVK020000191">
    <property type="protein sequence ID" value="KAK7485663.1"/>
    <property type="molecule type" value="Genomic_DNA"/>
</dbReference>
<evidence type="ECO:0000313" key="2">
    <source>
        <dbReference type="EMBL" id="KAK7485663.1"/>
    </source>
</evidence>
<sequence>MVCGEQRHFNATVRPDVRVHGPRYNTHRQETDCVHRCCTNHVRWNGGKLHVGCSKEIVPCKQLSQFQSQDWNKNVGSAIVQDSVIQGVFLEVAQQYG</sequence>
<keyword evidence="3" id="KW-1185">Reference proteome</keyword>
<accession>A0ABD0JIW4</accession>
<reference evidence="1" key="3">
    <citation type="submission" date="2023-01" db="EMBL/GenBank/DDBJ databases">
        <authorList>
            <person name="Patra A."/>
        </authorList>
    </citation>
    <scope>NUCLEOTIDE SEQUENCE</scope>
    <source>
        <strain evidence="1">Wonlab-2016</strain>
        <tissue evidence="1">Foot muscle</tissue>
    </source>
</reference>
<name>A0ABD0JIW4_9CAEN</name>
<organism evidence="1 3">
    <name type="scientific">Batillaria attramentaria</name>
    <dbReference type="NCBI Taxonomy" id="370345"/>
    <lineage>
        <taxon>Eukaryota</taxon>
        <taxon>Metazoa</taxon>
        <taxon>Spiralia</taxon>
        <taxon>Lophotrochozoa</taxon>
        <taxon>Mollusca</taxon>
        <taxon>Gastropoda</taxon>
        <taxon>Caenogastropoda</taxon>
        <taxon>Sorbeoconcha</taxon>
        <taxon>Cerithioidea</taxon>
        <taxon>Batillariidae</taxon>
        <taxon>Batillaria</taxon>
    </lineage>
</organism>